<evidence type="ECO:0000313" key="21">
    <source>
        <dbReference type="Proteomes" id="UP001144256"/>
    </source>
</evidence>
<dbReference type="PANTHER" id="PTHR38011">
    <property type="entry name" value="DIHYDROFOLATE REDUCTASE FAMILY PROTEIN (AFU_ORTHOLOGUE AFUA_8G06820)"/>
    <property type="match status" value="1"/>
</dbReference>
<feature type="active site" description="Proton donor" evidence="16">
    <location>
        <position position="67"/>
    </location>
</feature>
<feature type="binding site" evidence="17">
    <location>
        <position position="185"/>
    </location>
    <ligand>
        <name>NADP(+)</name>
        <dbReference type="ChEBI" id="CHEBI:58349"/>
    </ligand>
</feature>
<dbReference type="GO" id="GO:0009231">
    <property type="term" value="P:riboflavin biosynthetic process"/>
    <property type="evidence" value="ECO:0007669"/>
    <property type="project" value="UniProtKB-KW"/>
</dbReference>
<comment type="pathway">
    <text evidence="3 15">Cofactor biosynthesis; riboflavin biosynthesis; 5-amino-6-(D-ribitylamino)uracil from GTP: step 3/4.</text>
</comment>
<dbReference type="NCBIfam" id="TIGR00326">
    <property type="entry name" value="eubact_ribD"/>
    <property type="match status" value="1"/>
</dbReference>
<evidence type="ECO:0000256" key="15">
    <source>
        <dbReference type="PIRNR" id="PIRNR006769"/>
    </source>
</evidence>
<dbReference type="RefSeq" id="WP_281819407.1">
    <property type="nucleotide sequence ID" value="NZ_BRLB01000025.1"/>
</dbReference>
<feature type="binding site" evidence="18">
    <location>
        <position position="90"/>
    </location>
    <ligand>
        <name>Zn(2+)</name>
        <dbReference type="ChEBI" id="CHEBI:29105"/>
        <note>catalytic</note>
    </ligand>
</feature>
<protein>
    <recommendedName>
        <fullName evidence="15">Riboflavin biosynthesis protein RibD</fullName>
    </recommendedName>
    <domain>
        <recommendedName>
            <fullName evidence="15">Diaminohydroxyphosphoribosylaminopyrimidine deaminase</fullName>
            <shortName evidence="15">DRAP deaminase</shortName>
            <ecNumber evidence="15">3.5.4.26</ecNumber>
        </recommendedName>
        <alternativeName>
            <fullName evidence="15">Riboflavin-specific deaminase</fullName>
        </alternativeName>
    </domain>
    <domain>
        <recommendedName>
            <fullName evidence="15">5-amino-6-(5-phosphoribosylamino)uracil reductase</fullName>
            <ecNumber evidence="15">1.1.1.193</ecNumber>
        </recommendedName>
        <alternativeName>
            <fullName evidence="15">HTP reductase</fullName>
        </alternativeName>
    </domain>
</protein>
<evidence type="ECO:0000256" key="4">
    <source>
        <dbReference type="ARBA" id="ARBA00005259"/>
    </source>
</evidence>
<evidence type="ECO:0000256" key="3">
    <source>
        <dbReference type="ARBA" id="ARBA00004910"/>
    </source>
</evidence>
<reference evidence="20" key="1">
    <citation type="submission" date="2022-06" db="EMBL/GenBank/DDBJ databases">
        <title>Vallitalea longa sp. nov., an anaerobic bacterium isolated from marine sediment.</title>
        <authorList>
            <person name="Hirano S."/>
            <person name="Terahara T."/>
            <person name="Mori K."/>
            <person name="Hamada M."/>
            <person name="Matsumoto R."/>
            <person name="Kobayashi T."/>
        </authorList>
    </citation>
    <scope>NUCLEOTIDE SEQUENCE</scope>
    <source>
        <strain evidence="20">SH18-1</strain>
    </source>
</reference>
<evidence type="ECO:0000256" key="12">
    <source>
        <dbReference type="ARBA" id="ARBA00023268"/>
    </source>
</evidence>
<feature type="binding site" evidence="17">
    <location>
        <position position="199"/>
    </location>
    <ligand>
        <name>NADP(+)</name>
        <dbReference type="ChEBI" id="CHEBI:58349"/>
    </ligand>
</feature>
<evidence type="ECO:0000259" key="19">
    <source>
        <dbReference type="PROSITE" id="PS51747"/>
    </source>
</evidence>
<dbReference type="Gene3D" id="3.40.140.10">
    <property type="entry name" value="Cytidine Deaminase, domain 2"/>
    <property type="match status" value="1"/>
</dbReference>
<dbReference type="SUPFAM" id="SSF53597">
    <property type="entry name" value="Dihydrofolate reductase-like"/>
    <property type="match status" value="1"/>
</dbReference>
<evidence type="ECO:0000256" key="16">
    <source>
        <dbReference type="PIRSR" id="PIRSR006769-1"/>
    </source>
</evidence>
<feature type="domain" description="CMP/dCMP-type deaminase" evidence="19">
    <location>
        <begin position="16"/>
        <end position="138"/>
    </location>
</feature>
<evidence type="ECO:0000256" key="9">
    <source>
        <dbReference type="ARBA" id="ARBA00022833"/>
    </source>
</evidence>
<dbReference type="InterPro" id="IPR016193">
    <property type="entry name" value="Cytidine_deaminase-like"/>
</dbReference>
<dbReference type="PROSITE" id="PS51747">
    <property type="entry name" value="CYT_DCMP_DEAMINASES_2"/>
    <property type="match status" value="1"/>
</dbReference>
<feature type="binding site" evidence="17">
    <location>
        <position position="211"/>
    </location>
    <ligand>
        <name>NADP(+)</name>
        <dbReference type="ChEBI" id="CHEBI:58349"/>
    </ligand>
</feature>
<accession>A0A9W5YFC3</accession>
<dbReference type="GO" id="GO:0008703">
    <property type="term" value="F:5-amino-6-(5-phosphoribosylamino)uracil reductase activity"/>
    <property type="evidence" value="ECO:0007669"/>
    <property type="project" value="UniProtKB-EC"/>
</dbReference>
<name>A0A9W5YFC3_9FIRM</name>
<evidence type="ECO:0000256" key="17">
    <source>
        <dbReference type="PIRSR" id="PIRSR006769-2"/>
    </source>
</evidence>
<comment type="catalytic activity">
    <reaction evidence="14 15">
        <text>2,5-diamino-6-hydroxy-4-(5-phosphoribosylamino)-pyrimidine + H2O + H(+) = 5-amino-6-(5-phospho-D-ribosylamino)uracil + NH4(+)</text>
        <dbReference type="Rhea" id="RHEA:21868"/>
        <dbReference type="ChEBI" id="CHEBI:15377"/>
        <dbReference type="ChEBI" id="CHEBI:15378"/>
        <dbReference type="ChEBI" id="CHEBI:28938"/>
        <dbReference type="ChEBI" id="CHEBI:58453"/>
        <dbReference type="ChEBI" id="CHEBI:58614"/>
        <dbReference type="EC" id="3.5.4.26"/>
    </reaction>
</comment>
<feature type="binding site" evidence="18">
    <location>
        <position position="65"/>
    </location>
    <ligand>
        <name>Zn(2+)</name>
        <dbReference type="ChEBI" id="CHEBI:29105"/>
        <note>catalytic</note>
    </ligand>
</feature>
<feature type="binding site" evidence="17">
    <location>
        <position position="183"/>
    </location>
    <ligand>
        <name>substrate</name>
    </ligand>
</feature>
<dbReference type="AlphaFoldDB" id="A0A9W5YFC3"/>
<dbReference type="InterPro" id="IPR024072">
    <property type="entry name" value="DHFR-like_dom_sf"/>
</dbReference>
<keyword evidence="10 15" id="KW-0521">NADP</keyword>
<dbReference type="NCBIfam" id="TIGR00227">
    <property type="entry name" value="ribD_Cterm"/>
    <property type="match status" value="1"/>
</dbReference>
<comment type="similarity">
    <text evidence="4 15">In the N-terminal section; belongs to the cytidine and deoxycytidylate deaminase family.</text>
</comment>
<comment type="cofactor">
    <cofactor evidence="15 18">
        <name>Zn(2+)</name>
        <dbReference type="ChEBI" id="CHEBI:29105"/>
    </cofactor>
    <text evidence="15 18">Binds 1 zinc ion.</text>
</comment>
<dbReference type="EC" id="1.1.1.193" evidence="15"/>
<evidence type="ECO:0000256" key="10">
    <source>
        <dbReference type="ARBA" id="ARBA00022857"/>
    </source>
</evidence>
<feature type="binding site" evidence="17">
    <location>
        <position position="222"/>
    </location>
    <ligand>
        <name>substrate</name>
    </ligand>
</feature>
<evidence type="ECO:0000256" key="2">
    <source>
        <dbReference type="ARBA" id="ARBA00004882"/>
    </source>
</evidence>
<comment type="catalytic activity">
    <reaction evidence="13 15">
        <text>5-amino-6-(5-phospho-D-ribitylamino)uracil + NADP(+) = 5-amino-6-(5-phospho-D-ribosylamino)uracil + NADPH + H(+)</text>
        <dbReference type="Rhea" id="RHEA:17845"/>
        <dbReference type="ChEBI" id="CHEBI:15378"/>
        <dbReference type="ChEBI" id="CHEBI:57783"/>
        <dbReference type="ChEBI" id="CHEBI:58349"/>
        <dbReference type="ChEBI" id="CHEBI:58421"/>
        <dbReference type="ChEBI" id="CHEBI:58453"/>
        <dbReference type="EC" id="1.1.1.193"/>
    </reaction>
</comment>
<proteinExistence type="inferred from homology"/>
<evidence type="ECO:0000256" key="13">
    <source>
        <dbReference type="ARBA" id="ARBA00049861"/>
    </source>
</evidence>
<feature type="binding site" evidence="17">
    <location>
        <position position="215"/>
    </location>
    <ligand>
        <name>NADP(+)</name>
        <dbReference type="ChEBI" id="CHEBI:58349"/>
    </ligand>
</feature>
<evidence type="ECO:0000256" key="18">
    <source>
        <dbReference type="PIRSR" id="PIRSR006769-3"/>
    </source>
</evidence>
<keyword evidence="6 15" id="KW-0686">Riboflavin biosynthesis</keyword>
<evidence type="ECO:0000256" key="6">
    <source>
        <dbReference type="ARBA" id="ARBA00022619"/>
    </source>
</evidence>
<keyword evidence="12" id="KW-0511">Multifunctional enzyme</keyword>
<comment type="pathway">
    <text evidence="2 15">Cofactor biosynthesis; riboflavin biosynthesis; 5-amino-6-(D-ribitylamino)uracil from GTP: step 2/4.</text>
</comment>
<dbReference type="InterPro" id="IPR011549">
    <property type="entry name" value="RibD_C"/>
</dbReference>
<evidence type="ECO:0000256" key="14">
    <source>
        <dbReference type="ARBA" id="ARBA00049886"/>
    </source>
</evidence>
<organism evidence="20 21">
    <name type="scientific">Vallitalea longa</name>
    <dbReference type="NCBI Taxonomy" id="2936439"/>
    <lineage>
        <taxon>Bacteria</taxon>
        <taxon>Bacillati</taxon>
        <taxon>Bacillota</taxon>
        <taxon>Clostridia</taxon>
        <taxon>Lachnospirales</taxon>
        <taxon>Vallitaleaceae</taxon>
        <taxon>Vallitalea</taxon>
    </lineage>
</organism>
<dbReference type="PROSITE" id="PS00903">
    <property type="entry name" value="CYT_DCMP_DEAMINASES_1"/>
    <property type="match status" value="1"/>
</dbReference>
<dbReference type="InterPro" id="IPR002125">
    <property type="entry name" value="CMP_dCMP_dom"/>
</dbReference>
<keyword evidence="7 15" id="KW-0479">Metal-binding</keyword>
<dbReference type="GO" id="GO:0008835">
    <property type="term" value="F:diaminohydroxyphosphoribosylaminopyrimidine deaminase activity"/>
    <property type="evidence" value="ECO:0007669"/>
    <property type="project" value="UniProtKB-EC"/>
</dbReference>
<keyword evidence="9 15" id="KW-0862">Zinc</keyword>
<feature type="binding site" evidence="17">
    <location>
        <position position="219"/>
    </location>
    <ligand>
        <name>substrate</name>
    </ligand>
</feature>
<dbReference type="EMBL" id="BRLB01000025">
    <property type="protein sequence ID" value="GKX32024.1"/>
    <property type="molecule type" value="Genomic_DNA"/>
</dbReference>
<dbReference type="GO" id="GO:0008270">
    <property type="term" value="F:zinc ion binding"/>
    <property type="evidence" value="ECO:0007669"/>
    <property type="project" value="InterPro"/>
</dbReference>
<keyword evidence="11 15" id="KW-0560">Oxidoreductase</keyword>
<dbReference type="InterPro" id="IPR050765">
    <property type="entry name" value="Riboflavin_Biosynth_HTPR"/>
</dbReference>
<dbReference type="Pfam" id="PF01872">
    <property type="entry name" value="RibD_C"/>
    <property type="match status" value="1"/>
</dbReference>
<evidence type="ECO:0000256" key="7">
    <source>
        <dbReference type="ARBA" id="ARBA00022723"/>
    </source>
</evidence>
<dbReference type="PIRSF" id="PIRSF006769">
    <property type="entry name" value="RibD"/>
    <property type="match status" value="1"/>
</dbReference>
<gene>
    <name evidence="20" type="primary">ribD</name>
    <name evidence="20" type="ORF">SH1V18_45040</name>
</gene>
<dbReference type="CDD" id="cd01284">
    <property type="entry name" value="Riboflavin_deaminase-reductase"/>
    <property type="match status" value="1"/>
</dbReference>
<dbReference type="Pfam" id="PF00383">
    <property type="entry name" value="dCMP_cyt_deam_1"/>
    <property type="match status" value="1"/>
</dbReference>
<feature type="binding site" evidence="17">
    <location>
        <position position="169"/>
    </location>
    <ligand>
        <name>NADP(+)</name>
        <dbReference type="ChEBI" id="CHEBI:58349"/>
    </ligand>
</feature>
<dbReference type="EC" id="3.5.4.26" evidence="15"/>
<evidence type="ECO:0000256" key="1">
    <source>
        <dbReference type="ARBA" id="ARBA00002151"/>
    </source>
</evidence>
<comment type="function">
    <text evidence="1 15">Converts 2,5-diamino-6-(ribosylamino)-4(3h)-pyrimidinone 5'-phosphate into 5-amino-6-(ribosylamino)-2,4(1h,3h)-pyrimidinedione 5'-phosphate.</text>
</comment>
<comment type="caution">
    <text evidence="20">The sequence shown here is derived from an EMBL/GenBank/DDBJ whole genome shotgun (WGS) entry which is preliminary data.</text>
</comment>
<dbReference type="SUPFAM" id="SSF53927">
    <property type="entry name" value="Cytidine deaminase-like"/>
    <property type="match status" value="1"/>
</dbReference>
<keyword evidence="8 15" id="KW-0378">Hydrolase</keyword>
<dbReference type="PANTHER" id="PTHR38011:SF7">
    <property type="entry name" value="2,5-DIAMINO-6-RIBOSYLAMINO-4(3H)-PYRIMIDINONE 5'-PHOSPHATE REDUCTASE"/>
    <property type="match status" value="1"/>
</dbReference>
<feature type="binding site" evidence="17">
    <location>
        <position position="308"/>
    </location>
    <ligand>
        <name>substrate</name>
    </ligand>
</feature>
<evidence type="ECO:0000256" key="11">
    <source>
        <dbReference type="ARBA" id="ARBA00023002"/>
    </source>
</evidence>
<dbReference type="Gene3D" id="3.40.430.10">
    <property type="entry name" value="Dihydrofolate Reductase, subunit A"/>
    <property type="match status" value="1"/>
</dbReference>
<dbReference type="GO" id="GO:0050661">
    <property type="term" value="F:NADP binding"/>
    <property type="evidence" value="ECO:0007669"/>
    <property type="project" value="InterPro"/>
</dbReference>
<dbReference type="InterPro" id="IPR016192">
    <property type="entry name" value="APOBEC/CMP_deaminase_Zn-bd"/>
</dbReference>
<comment type="similarity">
    <text evidence="5 15">In the C-terminal section; belongs to the HTP reductase family.</text>
</comment>
<sequence>MKQLKPNKTNNPYQEQEHIKYMKRAIRLSKKGLGHVSPNPLVGAVIVKQGRIIGEGYHAKLGGNHAEINALNSCKENPKDATMYVTLEPCTHYGRTPPCVDAIIENGIKQVIIGFIDPNPLVSGKGVEKLRNNGISVICGVCQDEIKELNKIFIKYITSKKPYCILKTAMTIDGKTASVTGKSKWISCKKSREYVHRIRHEVKGIMVGIGTVITDNPLLTTRLPNDRGINPIRIVVDTKCRISLDANVITGKGKTIIATTVDAPKEKVKNLEKKGIGVLIINKKNNMVDIKQLIGILGEMEIDSILLEGGSSLNFSCLEAGIVDEVITFIAPKIIGGNNAKTSIGGIGIPLIKDAHMLEDMNIKKIDEDIMIRAKVKPKP</sequence>
<dbReference type="InterPro" id="IPR002734">
    <property type="entry name" value="RibDG_C"/>
</dbReference>
<feature type="binding site" evidence="18">
    <location>
        <position position="99"/>
    </location>
    <ligand>
        <name>Zn(2+)</name>
        <dbReference type="ChEBI" id="CHEBI:29105"/>
        <note>catalytic</note>
    </ligand>
</feature>
<dbReference type="FunFam" id="3.40.140.10:FF:000025">
    <property type="entry name" value="Riboflavin biosynthesis protein RibD"/>
    <property type="match status" value="1"/>
</dbReference>
<dbReference type="InterPro" id="IPR004794">
    <property type="entry name" value="Eubact_RibD"/>
</dbReference>
<evidence type="ECO:0000313" key="20">
    <source>
        <dbReference type="EMBL" id="GKX32024.1"/>
    </source>
</evidence>
<evidence type="ECO:0000256" key="8">
    <source>
        <dbReference type="ARBA" id="ARBA00022801"/>
    </source>
</evidence>
<feature type="binding site" evidence="17">
    <location>
        <begin position="310"/>
        <end position="316"/>
    </location>
    <ligand>
        <name>NADP(+)</name>
        <dbReference type="ChEBI" id="CHEBI:58349"/>
    </ligand>
</feature>
<keyword evidence="21" id="KW-1185">Reference proteome</keyword>
<dbReference type="Proteomes" id="UP001144256">
    <property type="component" value="Unassembled WGS sequence"/>
</dbReference>
<feature type="binding site" evidence="17">
    <location>
        <position position="238"/>
    </location>
    <ligand>
        <name>NADP(+)</name>
        <dbReference type="ChEBI" id="CHEBI:58349"/>
    </ligand>
</feature>
<evidence type="ECO:0000256" key="5">
    <source>
        <dbReference type="ARBA" id="ARBA00007417"/>
    </source>
</evidence>